<accession>G4YLZ4</accession>
<dbReference type="KEGG" id="psoj:PHYSODRAFT_465511"/>
<feature type="signal peptide" evidence="1">
    <location>
        <begin position="1"/>
        <end position="21"/>
    </location>
</feature>
<dbReference type="OMA" id="NDFEYSI"/>
<name>G4YLZ4_PHYSP</name>
<dbReference type="EMBL" id="JH159151">
    <property type="protein sequence ID" value="EGZ27189.1"/>
    <property type="molecule type" value="Genomic_DNA"/>
</dbReference>
<protein>
    <submittedName>
        <fullName evidence="2">Uncharacterized protein</fullName>
    </submittedName>
</protein>
<dbReference type="Proteomes" id="UP000002640">
    <property type="component" value="Unassembled WGS sequence"/>
</dbReference>
<evidence type="ECO:0000313" key="3">
    <source>
        <dbReference type="Proteomes" id="UP000002640"/>
    </source>
</evidence>
<evidence type="ECO:0000256" key="1">
    <source>
        <dbReference type="SAM" id="SignalP"/>
    </source>
</evidence>
<organism evidence="2 3">
    <name type="scientific">Phytophthora sojae (strain P6497)</name>
    <name type="common">Soybean stem and root rot agent</name>
    <name type="synonym">Phytophthora megasperma f. sp. glycines</name>
    <dbReference type="NCBI Taxonomy" id="1094619"/>
    <lineage>
        <taxon>Eukaryota</taxon>
        <taxon>Sar</taxon>
        <taxon>Stramenopiles</taxon>
        <taxon>Oomycota</taxon>
        <taxon>Peronosporomycetes</taxon>
        <taxon>Peronosporales</taxon>
        <taxon>Peronosporaceae</taxon>
        <taxon>Phytophthora</taxon>
    </lineage>
</organism>
<feature type="non-terminal residue" evidence="2">
    <location>
        <position position="1"/>
    </location>
</feature>
<keyword evidence="1" id="KW-0732">Signal</keyword>
<dbReference type="AlphaFoldDB" id="G4YLZ4"/>
<keyword evidence="3" id="KW-1185">Reference proteome</keyword>
<feature type="non-terminal residue" evidence="2">
    <location>
        <position position="313"/>
    </location>
</feature>
<reference evidence="2 3" key="1">
    <citation type="journal article" date="2006" name="Science">
        <title>Phytophthora genome sequences uncover evolutionary origins and mechanisms of pathogenesis.</title>
        <authorList>
            <person name="Tyler B.M."/>
            <person name="Tripathy S."/>
            <person name="Zhang X."/>
            <person name="Dehal P."/>
            <person name="Jiang R.H."/>
            <person name="Aerts A."/>
            <person name="Arredondo F.D."/>
            <person name="Baxter L."/>
            <person name="Bensasson D."/>
            <person name="Beynon J.L."/>
            <person name="Chapman J."/>
            <person name="Damasceno C.M."/>
            <person name="Dorrance A.E."/>
            <person name="Dou D."/>
            <person name="Dickerman A.W."/>
            <person name="Dubchak I.L."/>
            <person name="Garbelotto M."/>
            <person name="Gijzen M."/>
            <person name="Gordon S.G."/>
            <person name="Govers F."/>
            <person name="Grunwald N.J."/>
            <person name="Huang W."/>
            <person name="Ivors K.L."/>
            <person name="Jones R.W."/>
            <person name="Kamoun S."/>
            <person name="Krampis K."/>
            <person name="Lamour K.H."/>
            <person name="Lee M.K."/>
            <person name="McDonald W.H."/>
            <person name="Medina M."/>
            <person name="Meijer H.J."/>
            <person name="Nordberg E.K."/>
            <person name="Maclean D.J."/>
            <person name="Ospina-Giraldo M.D."/>
            <person name="Morris P.F."/>
            <person name="Phuntumart V."/>
            <person name="Putnam N.H."/>
            <person name="Rash S."/>
            <person name="Rose J.K."/>
            <person name="Sakihama Y."/>
            <person name="Salamov A.A."/>
            <person name="Savidor A."/>
            <person name="Scheuring C.F."/>
            <person name="Smith B.M."/>
            <person name="Sobral B.W."/>
            <person name="Terry A."/>
            <person name="Torto-Alalibo T.A."/>
            <person name="Win J."/>
            <person name="Xu Z."/>
            <person name="Zhang H."/>
            <person name="Grigoriev I.V."/>
            <person name="Rokhsar D.S."/>
            <person name="Boore J.L."/>
        </authorList>
    </citation>
    <scope>NUCLEOTIDE SEQUENCE [LARGE SCALE GENOMIC DNA]</scope>
    <source>
        <strain evidence="2 3">P6497</strain>
    </source>
</reference>
<evidence type="ECO:0000313" key="2">
    <source>
        <dbReference type="EMBL" id="EGZ27189.1"/>
    </source>
</evidence>
<dbReference type="GeneID" id="20653400"/>
<sequence>VSTLLFLLAAWLVLSIGSCVSFEFCCCCCSRARKKRRRKFEQEQRRFRDQVAQNDYEYSVLLMSLADLILQPDLLVSLCLLKSCVRSTDRVKETEVLMQAFILRSQLPLLESERQGTRFVFKLMATEYSEGIASSKGSGSIFQRRKFLVRHSAASMALACFYPVSELEAQLDKLTQHIAALPVEIVILCRACAKLCSGEDDNQNREMELDAVHLVFFNHFIGPALLFPRECAIAACQRKYKEVLETISWSSIVASSYDPSEPKSDVDCELMGMCLMNIHSLLDSYFPEFQRTLLRVQTLSNSEQTEATIARIT</sequence>
<gene>
    <name evidence="2" type="ORF">PHYSODRAFT_465511</name>
</gene>
<proteinExistence type="predicted"/>
<feature type="chain" id="PRO_5003471366" evidence="1">
    <location>
        <begin position="22"/>
        <end position="313"/>
    </location>
</feature>
<dbReference type="RefSeq" id="XP_009514464.1">
    <property type="nucleotide sequence ID" value="XM_009516169.1"/>
</dbReference>
<dbReference type="InParanoid" id="G4YLZ4"/>